<keyword evidence="4 7" id="KW-0963">Cytoplasm</keyword>
<dbReference type="HAMAP" id="MF_00147_B">
    <property type="entry name" value="TIM_B"/>
    <property type="match status" value="1"/>
</dbReference>
<accession>A0ABV8CFA9</accession>
<evidence type="ECO:0000256" key="6">
    <source>
        <dbReference type="ARBA" id="ARBA00023235"/>
    </source>
</evidence>
<keyword evidence="10" id="KW-1185">Reference proteome</keyword>
<proteinExistence type="inferred from homology"/>
<dbReference type="Gene3D" id="3.20.20.70">
    <property type="entry name" value="Aldolase class I"/>
    <property type="match status" value="1"/>
</dbReference>
<evidence type="ECO:0000313" key="9">
    <source>
        <dbReference type="EMBL" id="MFC3908925.1"/>
    </source>
</evidence>
<evidence type="ECO:0000256" key="1">
    <source>
        <dbReference type="ARBA" id="ARBA00004939"/>
    </source>
</evidence>
<feature type="binding site" evidence="7">
    <location>
        <begin position="9"/>
        <end position="11"/>
    </location>
    <ligand>
        <name>substrate</name>
    </ligand>
</feature>
<evidence type="ECO:0000256" key="8">
    <source>
        <dbReference type="RuleBase" id="RU363013"/>
    </source>
</evidence>
<comment type="pathway">
    <text evidence="1">Carbohydrate metabolism; erythritol degradation.</text>
</comment>
<dbReference type="InterPro" id="IPR035990">
    <property type="entry name" value="TIM_sf"/>
</dbReference>
<comment type="subcellular location">
    <subcellularLocation>
        <location evidence="7 8">Cytoplasm</location>
    </subcellularLocation>
</comment>
<evidence type="ECO:0000256" key="7">
    <source>
        <dbReference type="HAMAP-Rule" id="MF_00147"/>
    </source>
</evidence>
<feature type="active site" description="Electrophile" evidence="7">
    <location>
        <position position="96"/>
    </location>
</feature>
<dbReference type="PROSITE" id="PS00171">
    <property type="entry name" value="TIM_1"/>
    <property type="match status" value="1"/>
</dbReference>
<dbReference type="RefSeq" id="WP_382342658.1">
    <property type="nucleotide sequence ID" value="NZ_JBHSAB010000014.1"/>
</dbReference>
<evidence type="ECO:0000256" key="2">
    <source>
        <dbReference type="ARBA" id="ARBA00007422"/>
    </source>
</evidence>
<comment type="caution">
    <text evidence="9">The sequence shown here is derived from an EMBL/GenBank/DDBJ whole genome shotgun (WGS) entry which is preliminary data.</text>
</comment>
<dbReference type="SUPFAM" id="SSF51351">
    <property type="entry name" value="Triosephosphate isomerase (TIM)"/>
    <property type="match status" value="1"/>
</dbReference>
<keyword evidence="6 7" id="KW-0413">Isomerase</keyword>
<feature type="binding site" evidence="7">
    <location>
        <position position="173"/>
    </location>
    <ligand>
        <name>substrate</name>
    </ligand>
</feature>
<dbReference type="EC" id="5.3.1.1" evidence="7 8"/>
<keyword evidence="3 7" id="KW-0312">Gluconeogenesis</keyword>
<comment type="pathway">
    <text evidence="7 8">Carbohydrate degradation; glycolysis; D-glyceraldehyde 3-phosphate from glycerone phosphate: step 1/1.</text>
</comment>
<evidence type="ECO:0000256" key="3">
    <source>
        <dbReference type="ARBA" id="ARBA00022432"/>
    </source>
</evidence>
<dbReference type="InterPro" id="IPR020861">
    <property type="entry name" value="Triosephosphate_isomerase_AS"/>
</dbReference>
<dbReference type="InterPro" id="IPR013785">
    <property type="entry name" value="Aldolase_TIM"/>
</dbReference>
<evidence type="ECO:0000313" key="10">
    <source>
        <dbReference type="Proteomes" id="UP001595758"/>
    </source>
</evidence>
<name>A0ABV8CFA9_9GAMM</name>
<comment type="similarity">
    <text evidence="2 7 8">Belongs to the triosephosphate isomerase family.</text>
</comment>
<dbReference type="PANTHER" id="PTHR21139">
    <property type="entry name" value="TRIOSEPHOSPHATE ISOMERASE"/>
    <property type="match status" value="1"/>
</dbReference>
<dbReference type="PROSITE" id="PS51440">
    <property type="entry name" value="TIM_2"/>
    <property type="match status" value="1"/>
</dbReference>
<feature type="binding site" evidence="7">
    <location>
        <position position="212"/>
    </location>
    <ligand>
        <name>substrate</name>
    </ligand>
</feature>
<comment type="function">
    <text evidence="7">Involved in the gluconeogenesis. Catalyzes stereospecifically the conversion of dihydroxyacetone phosphate (DHAP) to D-glyceraldehyde-3-phosphate (G3P).</text>
</comment>
<feature type="active site" description="Proton acceptor" evidence="7">
    <location>
        <position position="167"/>
    </location>
</feature>
<comment type="pathway">
    <text evidence="7 8">Carbohydrate biosynthesis; gluconeogenesis.</text>
</comment>
<comment type="subunit">
    <text evidence="7 8">Homodimer.</text>
</comment>
<dbReference type="CDD" id="cd00311">
    <property type="entry name" value="TIM"/>
    <property type="match status" value="1"/>
</dbReference>
<feature type="binding site" evidence="7">
    <location>
        <begin position="233"/>
        <end position="234"/>
    </location>
    <ligand>
        <name>substrate</name>
    </ligand>
</feature>
<evidence type="ECO:0000256" key="5">
    <source>
        <dbReference type="ARBA" id="ARBA00023152"/>
    </source>
</evidence>
<dbReference type="NCBIfam" id="TIGR00419">
    <property type="entry name" value="tim"/>
    <property type="match status" value="1"/>
</dbReference>
<dbReference type="Pfam" id="PF00121">
    <property type="entry name" value="TIM"/>
    <property type="match status" value="1"/>
</dbReference>
<dbReference type="InterPro" id="IPR000652">
    <property type="entry name" value="Triosephosphate_isomerase"/>
</dbReference>
<evidence type="ECO:0000256" key="4">
    <source>
        <dbReference type="ARBA" id="ARBA00022490"/>
    </source>
</evidence>
<dbReference type="EMBL" id="JBHSAB010000014">
    <property type="protein sequence ID" value="MFC3908925.1"/>
    <property type="molecule type" value="Genomic_DNA"/>
</dbReference>
<gene>
    <name evidence="7 9" type="primary">tpiA</name>
    <name evidence="9" type="ORF">ACFORL_07530</name>
</gene>
<dbReference type="PANTHER" id="PTHR21139:SF42">
    <property type="entry name" value="TRIOSEPHOSPHATE ISOMERASE"/>
    <property type="match status" value="1"/>
</dbReference>
<reference evidence="10" key="1">
    <citation type="journal article" date="2019" name="Int. J. Syst. Evol. Microbiol.">
        <title>The Global Catalogue of Microorganisms (GCM) 10K type strain sequencing project: providing services to taxonomists for standard genome sequencing and annotation.</title>
        <authorList>
            <consortium name="The Broad Institute Genomics Platform"/>
            <consortium name="The Broad Institute Genome Sequencing Center for Infectious Disease"/>
            <person name="Wu L."/>
            <person name="Ma J."/>
        </authorList>
    </citation>
    <scope>NUCLEOTIDE SEQUENCE [LARGE SCALE GENOMIC DNA]</scope>
    <source>
        <strain evidence="10">CCUG 59858</strain>
    </source>
</reference>
<keyword evidence="5 7" id="KW-0324">Glycolysis</keyword>
<protein>
    <recommendedName>
        <fullName evidence="7 8">Triosephosphate isomerase</fullName>
        <shortName evidence="7">TIM</shortName>
        <shortName evidence="7">TPI</shortName>
        <ecNumber evidence="7 8">5.3.1.1</ecNumber>
    </recommendedName>
    <alternativeName>
        <fullName evidence="7">Triose-phosphate isomerase</fullName>
    </alternativeName>
</protein>
<dbReference type="GO" id="GO:0004807">
    <property type="term" value="F:triose-phosphate isomerase activity"/>
    <property type="evidence" value="ECO:0007669"/>
    <property type="project" value="UniProtKB-EC"/>
</dbReference>
<sequence length="250" mass="27124">MRKKIVAGNWKMNGRIESIRPLLVELKELLTEQSNNCGVAVFPPAIYLPLVSELLNGTAIAWGAQNVYSQDSGAYTGEISSPMLKDYGCRYVLAGHSERRNLFGENEKNVAEKFHHAKEHGMIPVLCIGETLQEREQGRAKDVLAAQLGSVAKESGNAFSGCIVAYEPVWAIGTGKTASPEQAQEMHEFIRSVVAGYNAEHAQNLTLLYGGSVNEKNAQSLFAMPDVDGGLIGGASLNARQFVEIVKCIN</sequence>
<comment type="catalytic activity">
    <reaction evidence="7 8">
        <text>D-glyceraldehyde 3-phosphate = dihydroxyacetone phosphate</text>
        <dbReference type="Rhea" id="RHEA:18585"/>
        <dbReference type="ChEBI" id="CHEBI:57642"/>
        <dbReference type="ChEBI" id="CHEBI:59776"/>
        <dbReference type="EC" id="5.3.1.1"/>
    </reaction>
</comment>
<dbReference type="Proteomes" id="UP001595758">
    <property type="component" value="Unassembled WGS sequence"/>
</dbReference>
<dbReference type="InterPro" id="IPR022896">
    <property type="entry name" value="TrioseP_Isoase_bac/euk"/>
</dbReference>
<organism evidence="9 10">
    <name type="scientific">Legionella dresdenensis</name>
    <dbReference type="NCBI Taxonomy" id="450200"/>
    <lineage>
        <taxon>Bacteria</taxon>
        <taxon>Pseudomonadati</taxon>
        <taxon>Pseudomonadota</taxon>
        <taxon>Gammaproteobacteria</taxon>
        <taxon>Legionellales</taxon>
        <taxon>Legionellaceae</taxon>
        <taxon>Legionella</taxon>
    </lineage>
</organism>